<dbReference type="Proteomes" id="UP000010074">
    <property type="component" value="Chromosome"/>
</dbReference>
<dbReference type="HOGENOM" id="CLU_3340652_0_0_7"/>
<accession>K7YT68</accession>
<gene>
    <name evidence="1" type="ORF">Bdt_1123</name>
</gene>
<sequence>MVTEAGDQGFEVQGTLSESPAAAVLFGDWKVEDAVFQ</sequence>
<evidence type="ECO:0000313" key="2">
    <source>
        <dbReference type="Proteomes" id="UP000010074"/>
    </source>
</evidence>
<dbReference type="PATRIC" id="fig|1069642.3.peg.1109"/>
<dbReference type="KEGG" id="bbat:Bdt_1123"/>
<name>K7YT68_BDEBC</name>
<dbReference type="EMBL" id="CP002930">
    <property type="protein sequence ID" value="AFY00823.1"/>
    <property type="molecule type" value="Genomic_DNA"/>
</dbReference>
<dbReference type="AlphaFoldDB" id="K7YT68"/>
<protein>
    <submittedName>
        <fullName evidence="1">Uncharacterized protein</fullName>
    </submittedName>
</protein>
<proteinExistence type="predicted"/>
<organism evidence="1 2">
    <name type="scientific">Bdellovibrio bacteriovorus str. Tiberius</name>
    <dbReference type="NCBI Taxonomy" id="1069642"/>
    <lineage>
        <taxon>Bacteria</taxon>
        <taxon>Pseudomonadati</taxon>
        <taxon>Bdellovibrionota</taxon>
        <taxon>Bdellovibrionia</taxon>
        <taxon>Bdellovibrionales</taxon>
        <taxon>Pseudobdellovibrionaceae</taxon>
        <taxon>Bdellovibrio</taxon>
    </lineage>
</organism>
<reference evidence="1 2" key="1">
    <citation type="journal article" date="2012" name="BMC Genomics">
        <title>Genome analysis of a simultaneously predatory and prey-independent, novel Bdellovibrio bacteriovorus from the River Tiber, supports in silico predictions of both ancient and recent lateral gene transfer from diverse bacteria.</title>
        <authorList>
            <person name="Hobley L."/>
            <person name="Lerner T.R."/>
            <person name="Williams L.E."/>
            <person name="Lambert C."/>
            <person name="Till R."/>
            <person name="Milner D.S."/>
            <person name="Basford S.M."/>
            <person name="Capeness M.J."/>
            <person name="Fenton A.K."/>
            <person name="Atterbury R.J."/>
            <person name="Harris M.A."/>
            <person name="Sockett R.E."/>
        </authorList>
    </citation>
    <scope>NUCLEOTIDE SEQUENCE [LARGE SCALE GENOMIC DNA]</scope>
    <source>
        <strain evidence="1 2">Tiberius</strain>
    </source>
</reference>
<evidence type="ECO:0000313" key="1">
    <source>
        <dbReference type="EMBL" id="AFY00823.1"/>
    </source>
</evidence>